<dbReference type="Gene3D" id="3.10.450.50">
    <property type="match status" value="1"/>
</dbReference>
<dbReference type="InterPro" id="IPR009959">
    <property type="entry name" value="Cyclase_SnoaL-like"/>
</dbReference>
<dbReference type="RefSeq" id="WP_386668614.1">
    <property type="nucleotide sequence ID" value="NZ_JBHLTG010000002.1"/>
</dbReference>
<keyword evidence="3" id="KW-1185">Reference proteome</keyword>
<name>A0ABV6RRQ9_9GAMM</name>
<dbReference type="InterPro" id="IPR032710">
    <property type="entry name" value="NTF2-like_dom_sf"/>
</dbReference>
<organism evidence="2 3">
    <name type="scientific">Lysobacter korlensis</name>
    <dbReference type="NCBI Taxonomy" id="553636"/>
    <lineage>
        <taxon>Bacteria</taxon>
        <taxon>Pseudomonadati</taxon>
        <taxon>Pseudomonadota</taxon>
        <taxon>Gammaproteobacteria</taxon>
        <taxon>Lysobacterales</taxon>
        <taxon>Lysobacteraceae</taxon>
        <taxon>Lysobacter</taxon>
    </lineage>
</organism>
<protein>
    <submittedName>
        <fullName evidence="2">Ester cyclase</fullName>
    </submittedName>
</protein>
<dbReference type="Pfam" id="PF07366">
    <property type="entry name" value="SnoaL"/>
    <property type="match status" value="1"/>
</dbReference>
<evidence type="ECO:0000313" key="3">
    <source>
        <dbReference type="Proteomes" id="UP001589896"/>
    </source>
</evidence>
<dbReference type="Proteomes" id="UP001589896">
    <property type="component" value="Unassembled WGS sequence"/>
</dbReference>
<sequence>MGEAREAMDRTTAATTSGDRTEVGGCYAEDAVLSTPDEGELRGRDAVATYLLQLREAFPDGGYEHLNKYEDSTTAIDEGFITGTHTGVLRLPSGESIPPTGRQIRVRSCDIAEVANGVITHHRLYFNPADFAEQLGLG</sequence>
<dbReference type="PANTHER" id="PTHR38436">
    <property type="entry name" value="POLYKETIDE CYCLASE SNOAL-LIKE DOMAIN"/>
    <property type="match status" value="1"/>
</dbReference>
<gene>
    <name evidence="2" type="ORF">ACFFGH_12255</name>
</gene>
<evidence type="ECO:0000313" key="2">
    <source>
        <dbReference type="EMBL" id="MFC0678613.1"/>
    </source>
</evidence>
<reference evidence="2 3" key="1">
    <citation type="submission" date="2024-09" db="EMBL/GenBank/DDBJ databases">
        <authorList>
            <person name="Sun Q."/>
            <person name="Mori K."/>
        </authorList>
    </citation>
    <scope>NUCLEOTIDE SEQUENCE [LARGE SCALE GENOMIC DNA]</scope>
    <source>
        <strain evidence="2 3">KCTC 23076</strain>
    </source>
</reference>
<proteinExistence type="predicted"/>
<dbReference type="SUPFAM" id="SSF54427">
    <property type="entry name" value="NTF2-like"/>
    <property type="match status" value="1"/>
</dbReference>
<dbReference type="PANTHER" id="PTHR38436:SF1">
    <property type="entry name" value="ESTER CYCLASE"/>
    <property type="match status" value="1"/>
</dbReference>
<dbReference type="EMBL" id="JBHLTG010000002">
    <property type="protein sequence ID" value="MFC0678613.1"/>
    <property type="molecule type" value="Genomic_DNA"/>
</dbReference>
<comment type="caution">
    <text evidence="2">The sequence shown here is derived from an EMBL/GenBank/DDBJ whole genome shotgun (WGS) entry which is preliminary data.</text>
</comment>
<accession>A0ABV6RRQ9</accession>
<feature type="region of interest" description="Disordered" evidence="1">
    <location>
        <begin position="1"/>
        <end position="22"/>
    </location>
</feature>
<evidence type="ECO:0000256" key="1">
    <source>
        <dbReference type="SAM" id="MobiDB-lite"/>
    </source>
</evidence>